<dbReference type="Proteomes" id="UP000516320">
    <property type="component" value="Chromosome"/>
</dbReference>
<proteinExistence type="predicted"/>
<dbReference type="RefSeq" id="WP_187973974.1">
    <property type="nucleotide sequence ID" value="NZ_CP046884.1"/>
</dbReference>
<evidence type="ECO:0000313" key="1">
    <source>
        <dbReference type="EMBL" id="QNQ90660.1"/>
    </source>
</evidence>
<accession>A0A7H0SQ35</accession>
<sequence>MTIFFQICRILFLIFLALFLLGGVVIVVTQAVGLILLQGDIVSGVTKTLAPWVFSAATCCAVTALLLRYHQEG</sequence>
<dbReference type="EMBL" id="CP046884">
    <property type="protein sequence ID" value="QNQ90660.1"/>
    <property type="molecule type" value="Genomic_DNA"/>
</dbReference>
<dbReference type="AlphaFoldDB" id="A0A7H0SQ35"/>
<evidence type="ECO:0000313" key="2">
    <source>
        <dbReference type="Proteomes" id="UP000516320"/>
    </source>
</evidence>
<protein>
    <submittedName>
        <fullName evidence="1">Uncharacterized protein</fullName>
    </submittedName>
</protein>
<gene>
    <name evidence="1" type="ORF">GP475_08440</name>
</gene>
<organism evidence="1 2">
    <name type="scientific">Corynebacterium poyangense</name>
    <dbReference type="NCBI Taxonomy" id="2684405"/>
    <lineage>
        <taxon>Bacteria</taxon>
        <taxon>Bacillati</taxon>
        <taxon>Actinomycetota</taxon>
        <taxon>Actinomycetes</taxon>
        <taxon>Mycobacteriales</taxon>
        <taxon>Corynebacteriaceae</taxon>
        <taxon>Corynebacterium</taxon>
    </lineage>
</organism>
<keyword evidence="2" id="KW-1185">Reference proteome</keyword>
<name>A0A7H0SQ35_9CORY</name>
<reference evidence="1 2" key="1">
    <citation type="submission" date="2019-12" db="EMBL/GenBank/DDBJ databases">
        <title>Corynebacterium sp. nov., isolated from feces of the Anser Albifrons in China.</title>
        <authorList>
            <person name="Liu Q."/>
        </authorList>
    </citation>
    <scope>NUCLEOTIDE SEQUENCE [LARGE SCALE GENOMIC DNA]</scope>
    <source>
        <strain evidence="1 2">4H37-19</strain>
    </source>
</reference>
<dbReference type="KEGG" id="cpoy:GP475_08440"/>